<comment type="subcellular location">
    <subcellularLocation>
        <location evidence="2">Cell membrane</location>
        <topology evidence="2">Multi-pass membrane protein</topology>
    </subcellularLocation>
</comment>
<dbReference type="SUPFAM" id="SSF47384">
    <property type="entry name" value="Homodimeric domain of signal transducing histidine kinase"/>
    <property type="match status" value="1"/>
</dbReference>
<dbReference type="InterPro" id="IPR003661">
    <property type="entry name" value="HisK_dim/P_dom"/>
</dbReference>
<dbReference type="PIRSF" id="PIRSF036431">
    <property type="entry name" value="STHK_DctB"/>
    <property type="match status" value="1"/>
</dbReference>
<dbReference type="InterPro" id="IPR033479">
    <property type="entry name" value="dCache_1"/>
</dbReference>
<feature type="coiled-coil region" evidence="14">
    <location>
        <begin position="390"/>
        <end position="438"/>
    </location>
</feature>
<reference evidence="18" key="1">
    <citation type="journal article" date="2019" name="Int. J. Syst. Evol. Microbiol.">
        <title>The Global Catalogue of Microorganisms (GCM) 10K type strain sequencing project: providing services to taxonomists for standard genome sequencing and annotation.</title>
        <authorList>
            <consortium name="The Broad Institute Genomics Platform"/>
            <consortium name="The Broad Institute Genome Sequencing Center for Infectious Disease"/>
            <person name="Wu L."/>
            <person name="Ma J."/>
        </authorList>
    </citation>
    <scope>NUCLEOTIDE SEQUENCE [LARGE SCALE GENOMIC DNA]</scope>
    <source>
        <strain evidence="18">CCM 8778</strain>
    </source>
</reference>
<keyword evidence="6" id="KW-0808">Transferase</keyword>
<evidence type="ECO:0000256" key="9">
    <source>
        <dbReference type="ARBA" id="ARBA00022777"/>
    </source>
</evidence>
<keyword evidence="11 15" id="KW-1133">Transmembrane helix</keyword>
<dbReference type="EMBL" id="BMDE01000002">
    <property type="protein sequence ID" value="GGH90211.1"/>
    <property type="molecule type" value="Genomic_DNA"/>
</dbReference>
<evidence type="ECO:0000256" key="4">
    <source>
        <dbReference type="ARBA" id="ARBA00022475"/>
    </source>
</evidence>
<evidence type="ECO:0000259" key="16">
    <source>
        <dbReference type="PROSITE" id="PS50109"/>
    </source>
</evidence>
<dbReference type="CDD" id="cd12914">
    <property type="entry name" value="PDC1_DGC_like"/>
    <property type="match status" value="1"/>
</dbReference>
<evidence type="ECO:0000313" key="17">
    <source>
        <dbReference type="EMBL" id="GGH90211.1"/>
    </source>
</evidence>
<dbReference type="InterPro" id="IPR005467">
    <property type="entry name" value="His_kinase_dom"/>
</dbReference>
<evidence type="ECO:0000256" key="10">
    <source>
        <dbReference type="ARBA" id="ARBA00022840"/>
    </source>
</evidence>
<evidence type="ECO:0000256" key="5">
    <source>
        <dbReference type="ARBA" id="ARBA00022553"/>
    </source>
</evidence>
<evidence type="ECO:0000256" key="7">
    <source>
        <dbReference type="ARBA" id="ARBA00022692"/>
    </source>
</evidence>
<dbReference type="CDD" id="cd00082">
    <property type="entry name" value="HisKA"/>
    <property type="match status" value="1"/>
</dbReference>
<dbReference type="PROSITE" id="PS50109">
    <property type="entry name" value="HIS_KIN"/>
    <property type="match status" value="1"/>
</dbReference>
<dbReference type="GO" id="GO:0016301">
    <property type="term" value="F:kinase activity"/>
    <property type="evidence" value="ECO:0007669"/>
    <property type="project" value="UniProtKB-KW"/>
</dbReference>
<evidence type="ECO:0000256" key="8">
    <source>
        <dbReference type="ARBA" id="ARBA00022741"/>
    </source>
</evidence>
<keyword evidence="5" id="KW-0597">Phosphoprotein</keyword>
<evidence type="ECO:0000256" key="6">
    <source>
        <dbReference type="ARBA" id="ARBA00022679"/>
    </source>
</evidence>
<dbReference type="SUPFAM" id="SSF103190">
    <property type="entry name" value="Sensory domain-like"/>
    <property type="match status" value="1"/>
</dbReference>
<keyword evidence="4" id="KW-1003">Cell membrane</keyword>
<evidence type="ECO:0000256" key="1">
    <source>
        <dbReference type="ARBA" id="ARBA00000085"/>
    </source>
</evidence>
<feature type="domain" description="Histidine kinase" evidence="16">
    <location>
        <begin position="447"/>
        <end position="661"/>
    </location>
</feature>
<keyword evidence="9 17" id="KW-0418">Kinase</keyword>
<keyword evidence="8" id="KW-0547">Nucleotide-binding</keyword>
<evidence type="ECO:0000256" key="2">
    <source>
        <dbReference type="ARBA" id="ARBA00004651"/>
    </source>
</evidence>
<keyword evidence="14" id="KW-0175">Coiled coil</keyword>
<dbReference type="EC" id="2.7.13.3" evidence="3"/>
<dbReference type="SMART" id="SM00387">
    <property type="entry name" value="HATPase_c"/>
    <property type="match status" value="1"/>
</dbReference>
<keyword evidence="12" id="KW-0902">Two-component regulatory system</keyword>
<feature type="transmembrane region" description="Helical" evidence="15">
    <location>
        <begin position="354"/>
        <end position="373"/>
    </location>
</feature>
<dbReference type="InterPro" id="IPR004358">
    <property type="entry name" value="Sig_transdc_His_kin-like_C"/>
</dbReference>
<dbReference type="InterPro" id="IPR025745">
    <property type="entry name" value="Mrr-like_N_dom"/>
</dbReference>
<evidence type="ECO:0000256" key="3">
    <source>
        <dbReference type="ARBA" id="ARBA00012438"/>
    </source>
</evidence>
<keyword evidence="18" id="KW-1185">Reference proteome</keyword>
<dbReference type="SUPFAM" id="SSF55874">
    <property type="entry name" value="ATPase domain of HSP90 chaperone/DNA topoisomerase II/histidine kinase"/>
    <property type="match status" value="1"/>
</dbReference>
<sequence length="674" mass="75569">MADGAPLALSALRERITNEFQLSEAERHERLPSGRQTVINNREGWARTFHCANARARRHAACARSLRHNRRMDKKHLPPRLRWRSLLLLALLLAPLLWPLQGVVQRHYSEQLAEQNRQTLDLYVANLLGTLRRFEVLPAIFGQLPVLRAPLLAPEEATRRDQANRLLAGLQRQTGADVIYLMAPDGRTLASSNWAAEDSFIERNFAFRPYFREAMQGRLGRFFGLGNTSGKRGYFFAAAIRDAERTLGVLVVKVDLDHTETLWGNSPERLLVTDQHGVVILTSHAAWRFRATRELDAADHAAIAANQPYPTLAPRPLQLEQAQWLRQDRKLAETGWQVSILTPRNLLDRPVQSAMLIAGSAWLLLILLLGLLLQRRRHYLERIALDSRARQHLEQRVQQRTQALSQLNQRLQDEVLEREQAQQELARTQDELLQAGKLSVLGTMSASISHELNQPLAAIRSYADNAVVLLDQQRQAEARDNLLQISGLTARMASIIAHLRAFARRDSHAPERVALQPAIDDALALLAKRRRELQVELIRDLPEAPLWVQAGETRLRQVLGNLLGNALDALGERPPPRRLTLSTQTQGEYIALLIHDNGPGFTDEALARAREPFFTTKTRTQGLGLGLAICDSLLRALGGELQLANHAEGGALLTLRLRAVDAGARPLSPEDTPA</sequence>
<dbReference type="Gene3D" id="3.30.565.10">
    <property type="entry name" value="Histidine kinase-like ATPase, C-terminal domain"/>
    <property type="match status" value="1"/>
</dbReference>
<comment type="caution">
    <text evidence="17">The sequence shown here is derived from an EMBL/GenBank/DDBJ whole genome shotgun (WGS) entry which is preliminary data.</text>
</comment>
<dbReference type="InterPro" id="IPR017055">
    <property type="entry name" value="Sig_transdc_His_kinase_DctB"/>
</dbReference>
<organism evidence="17 18">
    <name type="scientific">Pseudomonas fluvialis</name>
    <dbReference type="NCBI Taxonomy" id="1793966"/>
    <lineage>
        <taxon>Bacteria</taxon>
        <taxon>Pseudomonadati</taxon>
        <taxon>Pseudomonadota</taxon>
        <taxon>Gammaproteobacteria</taxon>
        <taxon>Pseudomonadales</taxon>
        <taxon>Pseudomonadaceae</taxon>
        <taxon>Pseudomonas</taxon>
    </lineage>
</organism>
<evidence type="ECO:0000256" key="14">
    <source>
        <dbReference type="SAM" id="Coils"/>
    </source>
</evidence>
<evidence type="ECO:0000256" key="15">
    <source>
        <dbReference type="SAM" id="Phobius"/>
    </source>
</evidence>
<protein>
    <recommendedName>
        <fullName evidence="3">histidine kinase</fullName>
        <ecNumber evidence="3">2.7.13.3</ecNumber>
    </recommendedName>
</protein>
<comment type="catalytic activity">
    <reaction evidence="1">
        <text>ATP + protein L-histidine = ADP + protein N-phospho-L-histidine.</text>
        <dbReference type="EC" id="2.7.13.3"/>
    </reaction>
</comment>
<accession>A0ABQ2AED5</accession>
<dbReference type="Proteomes" id="UP000655550">
    <property type="component" value="Unassembled WGS sequence"/>
</dbReference>
<dbReference type="PANTHER" id="PTHR43065">
    <property type="entry name" value="SENSOR HISTIDINE KINASE"/>
    <property type="match status" value="1"/>
</dbReference>
<dbReference type="Gene3D" id="1.10.287.130">
    <property type="match status" value="1"/>
</dbReference>
<keyword evidence="7 15" id="KW-0812">Transmembrane</keyword>
<dbReference type="InterPro" id="IPR003594">
    <property type="entry name" value="HATPase_dom"/>
</dbReference>
<dbReference type="PRINTS" id="PR00344">
    <property type="entry name" value="BCTRLSENSOR"/>
</dbReference>
<dbReference type="PANTHER" id="PTHR43065:SF46">
    <property type="entry name" value="C4-DICARBOXYLATE TRANSPORT SENSOR PROTEIN DCTB"/>
    <property type="match status" value="1"/>
</dbReference>
<evidence type="ECO:0000256" key="11">
    <source>
        <dbReference type="ARBA" id="ARBA00022989"/>
    </source>
</evidence>
<dbReference type="Pfam" id="PF14338">
    <property type="entry name" value="Mrr_N"/>
    <property type="match status" value="1"/>
</dbReference>
<keyword evidence="10" id="KW-0067">ATP-binding</keyword>
<dbReference type="SMART" id="SM00388">
    <property type="entry name" value="HisKA"/>
    <property type="match status" value="1"/>
</dbReference>
<name>A0ABQ2AED5_9PSED</name>
<dbReference type="Pfam" id="PF02743">
    <property type="entry name" value="dCache_1"/>
    <property type="match status" value="1"/>
</dbReference>
<evidence type="ECO:0000256" key="12">
    <source>
        <dbReference type="ARBA" id="ARBA00023012"/>
    </source>
</evidence>
<keyword evidence="13 15" id="KW-0472">Membrane</keyword>
<dbReference type="InterPro" id="IPR036097">
    <property type="entry name" value="HisK_dim/P_sf"/>
</dbReference>
<gene>
    <name evidence="17" type="ORF">GCM10007363_07170</name>
</gene>
<dbReference type="Gene3D" id="3.30.450.20">
    <property type="entry name" value="PAS domain"/>
    <property type="match status" value="2"/>
</dbReference>
<proteinExistence type="predicted"/>
<evidence type="ECO:0000313" key="18">
    <source>
        <dbReference type="Proteomes" id="UP000655550"/>
    </source>
</evidence>
<dbReference type="Pfam" id="PF00512">
    <property type="entry name" value="HisKA"/>
    <property type="match status" value="1"/>
</dbReference>
<dbReference type="InterPro" id="IPR029151">
    <property type="entry name" value="Sensor-like_sf"/>
</dbReference>
<dbReference type="InterPro" id="IPR036890">
    <property type="entry name" value="HATPase_C_sf"/>
</dbReference>
<dbReference type="Pfam" id="PF02518">
    <property type="entry name" value="HATPase_c"/>
    <property type="match status" value="1"/>
</dbReference>
<evidence type="ECO:0000256" key="13">
    <source>
        <dbReference type="ARBA" id="ARBA00023136"/>
    </source>
</evidence>